<feature type="domain" description="Lipoyl-binding" evidence="8">
    <location>
        <begin position="721"/>
        <end position="796"/>
    </location>
</feature>
<evidence type="ECO:0000256" key="1">
    <source>
        <dbReference type="ARBA" id="ARBA00001953"/>
    </source>
</evidence>
<keyword evidence="6" id="KW-0092">Biotin</keyword>
<evidence type="ECO:0000313" key="11">
    <source>
        <dbReference type="EMBL" id="GFS05389.1"/>
    </source>
</evidence>
<dbReference type="SUPFAM" id="SSF51246">
    <property type="entry name" value="Rudiment single hybrid motif"/>
    <property type="match status" value="1"/>
</dbReference>
<dbReference type="InterPro" id="IPR005482">
    <property type="entry name" value="Biotin_COase_C"/>
</dbReference>
<evidence type="ECO:0000259" key="8">
    <source>
        <dbReference type="PROSITE" id="PS50968"/>
    </source>
</evidence>
<evidence type="ECO:0000256" key="2">
    <source>
        <dbReference type="ARBA" id="ARBA00022598"/>
    </source>
</evidence>
<keyword evidence="3 7" id="KW-0547">Nucleotide-binding</keyword>
<dbReference type="PROSITE" id="PS50968">
    <property type="entry name" value="BIOTINYL_LIPOYL"/>
    <property type="match status" value="1"/>
</dbReference>
<dbReference type="InterPro" id="IPR005481">
    <property type="entry name" value="BC-like_N"/>
</dbReference>
<evidence type="ECO:0000256" key="5">
    <source>
        <dbReference type="ARBA" id="ARBA00023098"/>
    </source>
</evidence>
<organism evidence="11 12">
    <name type="scientific">Elysia marginata</name>
    <dbReference type="NCBI Taxonomy" id="1093978"/>
    <lineage>
        <taxon>Eukaryota</taxon>
        <taxon>Metazoa</taxon>
        <taxon>Spiralia</taxon>
        <taxon>Lophotrochozoa</taxon>
        <taxon>Mollusca</taxon>
        <taxon>Gastropoda</taxon>
        <taxon>Heterobranchia</taxon>
        <taxon>Euthyneura</taxon>
        <taxon>Panpulmonata</taxon>
        <taxon>Sacoglossa</taxon>
        <taxon>Placobranchoidea</taxon>
        <taxon>Plakobranchidae</taxon>
        <taxon>Elysia</taxon>
    </lineage>
</organism>
<keyword evidence="12" id="KW-1185">Reference proteome</keyword>
<dbReference type="Pfam" id="PF02785">
    <property type="entry name" value="Biotin_carb_C"/>
    <property type="match status" value="1"/>
</dbReference>
<dbReference type="InterPro" id="IPR011761">
    <property type="entry name" value="ATP-grasp"/>
</dbReference>
<evidence type="ECO:0000313" key="12">
    <source>
        <dbReference type="Proteomes" id="UP000762676"/>
    </source>
</evidence>
<dbReference type="PROSITE" id="PS00866">
    <property type="entry name" value="CPSASE_1"/>
    <property type="match status" value="1"/>
</dbReference>
<comment type="caution">
    <text evidence="11">The sequence shown here is derived from an EMBL/GenBank/DDBJ whole genome shotgun (WGS) entry which is preliminary data.</text>
</comment>
<dbReference type="SUPFAM" id="SSF56059">
    <property type="entry name" value="Glutathione synthetase ATP-binding domain-like"/>
    <property type="match status" value="1"/>
</dbReference>
<dbReference type="AlphaFoldDB" id="A0AAV4I4Y5"/>
<feature type="domain" description="Biotin carboxylation" evidence="10">
    <location>
        <begin position="130"/>
        <end position="577"/>
    </location>
</feature>
<dbReference type="GO" id="GO:0004658">
    <property type="term" value="F:propionyl-CoA carboxylase activity"/>
    <property type="evidence" value="ECO:0007669"/>
    <property type="project" value="TreeGrafter"/>
</dbReference>
<dbReference type="InterPro" id="IPR011054">
    <property type="entry name" value="Rudment_hybrid_motif"/>
</dbReference>
<dbReference type="SUPFAM" id="SSF52440">
    <property type="entry name" value="PreATP-grasp domain"/>
    <property type="match status" value="1"/>
</dbReference>
<keyword evidence="2" id="KW-0436">Ligase</keyword>
<dbReference type="Pfam" id="PF18140">
    <property type="entry name" value="PCC_BT"/>
    <property type="match status" value="1"/>
</dbReference>
<evidence type="ECO:0000256" key="3">
    <source>
        <dbReference type="ARBA" id="ARBA00022741"/>
    </source>
</evidence>
<dbReference type="InterPro" id="IPR041265">
    <property type="entry name" value="PCC_BT"/>
</dbReference>
<dbReference type="Proteomes" id="UP000762676">
    <property type="component" value="Unassembled WGS sequence"/>
</dbReference>
<dbReference type="NCBIfam" id="NF006367">
    <property type="entry name" value="PRK08591.1"/>
    <property type="match status" value="1"/>
</dbReference>
<dbReference type="PROSITE" id="PS50979">
    <property type="entry name" value="BC"/>
    <property type="match status" value="1"/>
</dbReference>
<dbReference type="Gene3D" id="3.30.470.20">
    <property type="entry name" value="ATP-grasp fold, B domain"/>
    <property type="match status" value="1"/>
</dbReference>
<dbReference type="GO" id="GO:0046872">
    <property type="term" value="F:metal ion binding"/>
    <property type="evidence" value="ECO:0007669"/>
    <property type="project" value="InterPro"/>
</dbReference>
<dbReference type="CDD" id="cd06850">
    <property type="entry name" value="biotinyl_domain"/>
    <property type="match status" value="1"/>
</dbReference>
<dbReference type="PROSITE" id="PS00867">
    <property type="entry name" value="CPSASE_2"/>
    <property type="match status" value="1"/>
</dbReference>
<keyword evidence="4 7" id="KW-0067">ATP-binding</keyword>
<protein>
    <submittedName>
        <fullName evidence="11">Propionyl-CoA carboxylase alpha chain, mitochondrial-like</fullName>
    </submittedName>
</protein>
<dbReference type="InterPro" id="IPR016185">
    <property type="entry name" value="PreATP-grasp_dom_sf"/>
</dbReference>
<accession>A0AAV4I4Y5</accession>
<dbReference type="FunFam" id="3.40.50.20:FF:000010">
    <property type="entry name" value="Propionyl-CoA carboxylase subunit alpha"/>
    <property type="match status" value="1"/>
</dbReference>
<dbReference type="InterPro" id="IPR011764">
    <property type="entry name" value="Biotin_carboxylation_dom"/>
</dbReference>
<evidence type="ECO:0000259" key="10">
    <source>
        <dbReference type="PROSITE" id="PS50979"/>
    </source>
</evidence>
<evidence type="ECO:0000256" key="4">
    <source>
        <dbReference type="ARBA" id="ARBA00022840"/>
    </source>
</evidence>
<dbReference type="Pfam" id="PF02786">
    <property type="entry name" value="CPSase_L_D2"/>
    <property type="match status" value="1"/>
</dbReference>
<dbReference type="Gene3D" id="3.30.700.30">
    <property type="match status" value="1"/>
</dbReference>
<evidence type="ECO:0000259" key="9">
    <source>
        <dbReference type="PROSITE" id="PS50975"/>
    </source>
</evidence>
<dbReference type="Gene3D" id="2.40.50.100">
    <property type="match status" value="1"/>
</dbReference>
<reference evidence="11 12" key="1">
    <citation type="journal article" date="2021" name="Elife">
        <title>Chloroplast acquisition without the gene transfer in kleptoplastic sea slugs, Plakobranchus ocellatus.</title>
        <authorList>
            <person name="Maeda T."/>
            <person name="Takahashi S."/>
            <person name="Yoshida T."/>
            <person name="Shimamura S."/>
            <person name="Takaki Y."/>
            <person name="Nagai Y."/>
            <person name="Toyoda A."/>
            <person name="Suzuki Y."/>
            <person name="Arimoto A."/>
            <person name="Ishii H."/>
            <person name="Satoh N."/>
            <person name="Nishiyama T."/>
            <person name="Hasebe M."/>
            <person name="Maruyama T."/>
            <person name="Minagawa J."/>
            <person name="Obokata J."/>
            <person name="Shigenobu S."/>
        </authorList>
    </citation>
    <scope>NUCLEOTIDE SEQUENCE [LARGE SCALE GENOMIC DNA]</scope>
</reference>
<dbReference type="SMART" id="SM00878">
    <property type="entry name" value="Biotin_carb_C"/>
    <property type="match status" value="1"/>
</dbReference>
<feature type="domain" description="ATP-grasp" evidence="9">
    <location>
        <begin position="249"/>
        <end position="446"/>
    </location>
</feature>
<dbReference type="FunFam" id="3.30.470.20:FF:000028">
    <property type="entry name" value="Methylcrotonoyl-CoA carboxylase subunit alpha, mitochondrial"/>
    <property type="match status" value="1"/>
</dbReference>
<name>A0AAV4I4Y5_9GAST</name>
<dbReference type="FunFam" id="3.30.1490.20:FF:000003">
    <property type="entry name" value="acetyl-CoA carboxylase isoform X1"/>
    <property type="match status" value="1"/>
</dbReference>
<dbReference type="InterPro" id="IPR005479">
    <property type="entry name" value="CPAse_ATP-bd"/>
</dbReference>
<sequence length="796" mass="88666">MTSVTPQETVQCDDFHLLNSNHKISQSLIMHSHVRSLDIACYRMFVLIIVPGYTNHSERIHVFYANIDTGNMAASMRLQGCKSSIQEALHQCSKAVAGSHPLLKRTIYTTMKLYDREQYWNDRCKPDEAKFNKVLIANRGEIACRVINTCRRLGIKTVAVHSEADSLAVHTRSADEAICIGPAPSSESYLRMDKILQAIKDTGAEAVHPGYGFLSENTTFAAKLQDMGVAFVGPNSESIKAMGDKIESKRIAEKAGVNLIPGFDGAVRDADHCLELANQIGYPVMIKASAGGGGKGMRIARDDQEARTSFRLCTEEAKSSFGDDRMLIEKFIENPRHIEIQVLCDKHGNSLYLHERECSIQRRNQKVIEEAPSTFLDEETRKAMGDQACRLANAVGYDSAGTVEFLVDKNKNFYFLEMNTRLQVEHPITEMITGVDIVHQMLRVAKGHSLLHKQENIPIEGWAIECRVYAEDPFKNFGMPSIGRLSRYVEPLHIENTRCDSGIMEGSEISIYYDPMICKLVTYGKNRNLAMETMIKSLDSYVIKGVTHNIPLLRDILTEKRFVSGDISTNYLPEVFPDGFKGKQLTVRENQELAAMACAIYLKDEDRASNFINMKGSHIPITPKTKWTLNVMIGKARYEAQVSKGADGLKVTVGDNNFDVKGNLSFASPLIDLSINGEQRLLQVQTRTGGGKYDLRFFGTVYPVQVLSERAYSLSQHMLEKKQVDTSALVMAPMPGVLKSVSVVAGDLVAEHQEVCVLEAMKMQNSLVSAKVAKVKKVHFKTGDTVNEGDVIVELE</sequence>
<dbReference type="InterPro" id="IPR050856">
    <property type="entry name" value="Biotin_carboxylase_complex"/>
</dbReference>
<proteinExistence type="predicted"/>
<dbReference type="PANTHER" id="PTHR18866">
    <property type="entry name" value="CARBOXYLASE:PYRUVATE/ACETYL-COA/PROPIONYL-COA CARBOXYLASE"/>
    <property type="match status" value="1"/>
</dbReference>
<dbReference type="PANTHER" id="PTHR18866:SF33">
    <property type="entry name" value="METHYLCROTONOYL-COA CARBOXYLASE SUBUNIT ALPHA, MITOCHONDRIAL-RELATED"/>
    <property type="match status" value="1"/>
</dbReference>
<dbReference type="SUPFAM" id="SSF51230">
    <property type="entry name" value="Single hybrid motif"/>
    <property type="match status" value="1"/>
</dbReference>
<evidence type="ECO:0000256" key="7">
    <source>
        <dbReference type="PROSITE-ProRule" id="PRU00409"/>
    </source>
</evidence>
<dbReference type="PROSITE" id="PS50975">
    <property type="entry name" value="ATP_GRASP"/>
    <property type="match status" value="1"/>
</dbReference>
<gene>
    <name evidence="11" type="ORF">ElyMa_001198700</name>
</gene>
<dbReference type="Pfam" id="PF00364">
    <property type="entry name" value="Biotin_lipoyl"/>
    <property type="match status" value="1"/>
</dbReference>
<dbReference type="EMBL" id="BMAT01002358">
    <property type="protein sequence ID" value="GFS05389.1"/>
    <property type="molecule type" value="Genomic_DNA"/>
</dbReference>
<comment type="cofactor">
    <cofactor evidence="1">
        <name>biotin</name>
        <dbReference type="ChEBI" id="CHEBI:57586"/>
    </cofactor>
</comment>
<dbReference type="GO" id="GO:0005524">
    <property type="term" value="F:ATP binding"/>
    <property type="evidence" value="ECO:0007669"/>
    <property type="project" value="UniProtKB-UniRule"/>
</dbReference>
<keyword evidence="5" id="KW-0443">Lipid metabolism</keyword>
<dbReference type="InterPro" id="IPR000089">
    <property type="entry name" value="Biotin_lipoyl"/>
</dbReference>
<dbReference type="GO" id="GO:0005739">
    <property type="term" value="C:mitochondrion"/>
    <property type="evidence" value="ECO:0007669"/>
    <property type="project" value="TreeGrafter"/>
</dbReference>
<dbReference type="GO" id="GO:0006629">
    <property type="term" value="P:lipid metabolic process"/>
    <property type="evidence" value="ECO:0007669"/>
    <property type="project" value="UniProtKB-KW"/>
</dbReference>
<dbReference type="InterPro" id="IPR011053">
    <property type="entry name" value="Single_hybrid_motif"/>
</dbReference>
<dbReference type="Pfam" id="PF00289">
    <property type="entry name" value="Biotin_carb_N"/>
    <property type="match status" value="1"/>
</dbReference>
<evidence type="ECO:0000256" key="6">
    <source>
        <dbReference type="ARBA" id="ARBA00023267"/>
    </source>
</evidence>